<dbReference type="InterPro" id="IPR054293">
    <property type="entry name" value="DUF7029"/>
</dbReference>
<proteinExistence type="predicted"/>
<evidence type="ECO:0000259" key="3">
    <source>
        <dbReference type="Pfam" id="PF22974"/>
    </source>
</evidence>
<keyword evidence="5" id="KW-1185">Reference proteome</keyword>
<feature type="signal peptide" evidence="2">
    <location>
        <begin position="1"/>
        <end position="20"/>
    </location>
</feature>
<evidence type="ECO:0000256" key="1">
    <source>
        <dbReference type="SAM" id="MobiDB-lite"/>
    </source>
</evidence>
<name>A0A8K0J5T0_9HYPO</name>
<evidence type="ECO:0000313" key="4">
    <source>
        <dbReference type="EMBL" id="KAG5925798.1"/>
    </source>
</evidence>
<organism evidence="4 5">
    <name type="scientific">Claviceps africana</name>
    <dbReference type="NCBI Taxonomy" id="83212"/>
    <lineage>
        <taxon>Eukaryota</taxon>
        <taxon>Fungi</taxon>
        <taxon>Dikarya</taxon>
        <taxon>Ascomycota</taxon>
        <taxon>Pezizomycotina</taxon>
        <taxon>Sordariomycetes</taxon>
        <taxon>Hypocreomycetidae</taxon>
        <taxon>Hypocreales</taxon>
        <taxon>Clavicipitaceae</taxon>
        <taxon>Claviceps</taxon>
    </lineage>
</organism>
<protein>
    <recommendedName>
        <fullName evidence="3">DUF7029 domain-containing protein</fullName>
    </recommendedName>
</protein>
<evidence type="ECO:0000256" key="2">
    <source>
        <dbReference type="SAM" id="SignalP"/>
    </source>
</evidence>
<feature type="domain" description="DUF7029" evidence="3">
    <location>
        <begin position="90"/>
        <end position="182"/>
    </location>
</feature>
<dbReference type="Pfam" id="PF22974">
    <property type="entry name" value="DUF7029"/>
    <property type="match status" value="1"/>
</dbReference>
<feature type="compositionally biased region" description="Basic and acidic residues" evidence="1">
    <location>
        <begin position="592"/>
        <end position="704"/>
    </location>
</feature>
<evidence type="ECO:0000313" key="5">
    <source>
        <dbReference type="Proteomes" id="UP000811619"/>
    </source>
</evidence>
<accession>A0A8K0J5T0</accession>
<comment type="caution">
    <text evidence="4">The sequence shown here is derived from an EMBL/GenBank/DDBJ whole genome shotgun (WGS) entry which is preliminary data.</text>
</comment>
<keyword evidence="2" id="KW-0732">Signal</keyword>
<dbReference type="Proteomes" id="UP000811619">
    <property type="component" value="Unassembled WGS sequence"/>
</dbReference>
<dbReference type="EMBL" id="SRPY01000335">
    <property type="protein sequence ID" value="KAG5925798.1"/>
    <property type="molecule type" value="Genomic_DNA"/>
</dbReference>
<gene>
    <name evidence="4" type="ORF">E4U42_003930</name>
</gene>
<feature type="chain" id="PRO_5035431195" description="DUF7029 domain-containing protein" evidence="2">
    <location>
        <begin position="21"/>
        <end position="977"/>
    </location>
</feature>
<reference evidence="4" key="1">
    <citation type="journal article" date="2020" name="bioRxiv">
        <title>Whole genome comparisons of ergot fungi reveals the divergence and evolution of species within the genus Claviceps are the result of varying mechanisms driving genome evolution and host range expansion.</title>
        <authorList>
            <person name="Wyka S.A."/>
            <person name="Mondo S.J."/>
            <person name="Liu M."/>
            <person name="Dettman J."/>
            <person name="Nalam V."/>
            <person name="Broders K.D."/>
        </authorList>
    </citation>
    <scope>NUCLEOTIDE SEQUENCE</scope>
    <source>
        <strain evidence="4">CCC 489</strain>
    </source>
</reference>
<feature type="compositionally biased region" description="Acidic residues" evidence="1">
    <location>
        <begin position="705"/>
        <end position="721"/>
    </location>
</feature>
<dbReference type="OrthoDB" id="160645at2759"/>
<feature type="compositionally biased region" description="Acidic residues" evidence="1">
    <location>
        <begin position="579"/>
        <end position="591"/>
    </location>
</feature>
<feature type="region of interest" description="Disordered" evidence="1">
    <location>
        <begin position="567"/>
        <end position="729"/>
    </location>
</feature>
<dbReference type="AlphaFoldDB" id="A0A8K0J5T0"/>
<sequence length="977" mass="104710">MLSVPYTVALFLGVASQIQAARLPRYLPRDETTKQQAAKSATLYPNVHWSYDTKVLSSVLPIEPNKGAELYYGVADPSESGHFAFLTYYFSLPSVNIDHTDHVNVRYDDKNGITASFQNKEAFDHAASSWSAQDGLLIIAHVEGCGAYDQGERCYFSVTELEFHREQLSVFAKGSSKHPDEITISGETEWGWWDAGEGNTATAAASKGALASRSPSSGQAMGHPGCVAPPDAQNGLPTACLGTNFDQSLDEKLGHETLSAESSGYLRQLTSSTFDGFESADLTSSSPIASSRRRGARSMLARRGRQSGVGKFFQRAVDDDKDATSSVQCIGDGKSPHFSFKIPDFESSDSAAWTLLANLTQKESPWGDAVLIATFEAEHELKVGTKSKSLEVYCVDCSVTGQATLTGRAKWSPARGVHGGTVDLSTDLKVVINIGLNGAGSLEKEFELDLFTFGLPGLSYGIVTVGPYLSLSARAVLALESEGTILAGGELDLQGARVVMDFADSNVVDKTGWNVSSFNPTVEAQGKVTGTAELGIPFGLKFGFKVSNWEAAIGVVDEASVKTSITYEGSAGSKPKDAGDEEEKEEESEGGGDEKESESKDADEKEASKPKDASDDKGTNKPKDASDDKGSKKPKGGSDKKGLKSRNANDNKGSKSKDASDKKGSKPKDASDDTGSKSKDASKGSKSKDGSDKEGSDSKDGSDEKGEEESESEDASEEEESKSESTCAGGLAEFSWRNRFWAGIVDPDSDATFDSDDQVFVSECIDKKTLDAAQMHLFKNPRHQQKKTTTRRSIDGKEPGMSSGAPAETKPVQLVNPNESTKMVACDNGNLYAVRNDDSKNAHCSDRWETTAKHSVVVCDAQHRPLHYYRNTMSTLGVSRLRASGEDDVPHGAVAIALVPLQHPEQQPLELVVAVDPSHQVLYPVVCDFVDKSSASKVFLVRDPVQGPAVLRRSDVIHSVTGGPVAECRLLALKEKA</sequence>
<feature type="compositionally biased region" description="Basic residues" evidence="1">
    <location>
        <begin position="781"/>
        <end position="790"/>
    </location>
</feature>
<feature type="region of interest" description="Disordered" evidence="1">
    <location>
        <begin position="781"/>
        <end position="811"/>
    </location>
</feature>